<sequence>MFYILQFADPKYAPPPVGICHLQDQSLFNILVKNLEIDIGKAGKKNLIRLESLEHPKETDRLFEVEATTILTPLAAILTQVISMAATILAPTAVETVTIIIVIIRMGTEMVIMAITTTITTTTIIMEEAITATTDIKNKNSTALKLQTNATAPTAATTPPNWLLLNSSIAPLPTSSVPAVSPGVTVSSSSIPAVAGTTKRLINIYRGNQCRYGENSKERLLDNFNFTFQVRFSDCVEDKSLGNAAEFIQGLTTSRALADLDRFPTLLMTSGNSLSLGRALVSVMQQFNWKMFAYIYSTDQHQRCNFIRSDIEAAVDESNYDLFISYSRRVDNITLTTVRDILKEAAKSSRVFTLCFDTDDDKRTFFLAVNDLGLNIDDYVYILLELRSLQFNVTKVSKNMTGDQQTIPIWVDQGTPADGRDQDAFKGIAKAFVLDLSGDTTANLTQFRSDVIQKVTGWPFYCIECARANATSTLASQLSDTFYLYGIALNKTLRQLSNSLNSSASLQSLRGLTSRAQDIAYMEIKFSDSNWTLKAMYPEATIWANRAGIRPLDQPKCGFDGTKCQPDIWAIYGVYIVIAAILIVVLLASTIVFFIQTRRNEIRRLNLLWQVRFIELQKPLSRSDPNSASSAPSTLASKSVAARKFEFRTQLLAQDLNQIRAMCRVENDNLGKFVGLCLDGPTCMAVWRYYDRGSIQNVIARGTFAMDGVFMLSLIKDIANGISFIHTAPFLVCHGRLTSSNCLVDERWVVKVGDYGLERMYDEEPITPRQMLKPGDIYSFAIICSEIITKRPAWNIESNNEKLDEHIHRIKRGGDNAPRPSLETNEVTDLNNAIYHLIRDCWEENPRSRPAINQIRSLLRSMGGRNENIMDHVFRILEQYTTNLQQDVEERTKELMDEKKRSDLLLYRMLPRQVADKLKSGTTIEPESYDSVTVFFSDISKFADIASKCTPLQVINLLNDLFIMFDEIIETFDCYKVESVGYVTLVVSGLPRRNGIQHVKEIANMSLTLMTNVANFRIIHLPSETVTISIGFHSGPCVAGVVGLTMPRFCLFGDTINTASRMESNGRPGRIHLSSDANNLLQIAGGFKTENRGEVIIKGKGVMETYWLISRASDAADSNHKKDTNLFVNPKDPLYQQFLQSHK</sequence>
<dbReference type="InterPro" id="IPR001828">
    <property type="entry name" value="ANF_lig-bd_rcpt"/>
</dbReference>
<dbReference type="GO" id="GO:0007168">
    <property type="term" value="P:receptor guanylyl cyclase signaling pathway"/>
    <property type="evidence" value="ECO:0007669"/>
    <property type="project" value="TreeGrafter"/>
</dbReference>
<keyword evidence="13 15" id="KW-0141">cGMP biosynthesis</keyword>
<keyword evidence="8 16" id="KW-1133">Transmembrane helix</keyword>
<evidence type="ECO:0000256" key="12">
    <source>
        <dbReference type="ARBA" id="ARBA00023239"/>
    </source>
</evidence>
<name>A0A915EVX2_9BILA</name>
<dbReference type="Gene3D" id="3.30.70.1230">
    <property type="entry name" value="Nucleotide cyclase"/>
    <property type="match status" value="1"/>
</dbReference>
<accession>A0A915EVX2</accession>
<dbReference type="Gene3D" id="6.10.250.780">
    <property type="match status" value="1"/>
</dbReference>
<dbReference type="InterPro" id="IPR029787">
    <property type="entry name" value="Nucleotide_cyclase"/>
</dbReference>
<dbReference type="InterPro" id="IPR050401">
    <property type="entry name" value="Cyclic_nucleotide_synthase"/>
</dbReference>
<dbReference type="PANTHER" id="PTHR11920">
    <property type="entry name" value="GUANYLYL CYCLASE"/>
    <property type="match status" value="1"/>
</dbReference>
<dbReference type="GO" id="GO:0004383">
    <property type="term" value="F:guanylate cyclase activity"/>
    <property type="evidence" value="ECO:0007669"/>
    <property type="project" value="UniProtKB-EC"/>
</dbReference>
<dbReference type="PROSITE" id="PS50125">
    <property type="entry name" value="GUANYLATE_CYCLASE_2"/>
    <property type="match status" value="1"/>
</dbReference>
<evidence type="ECO:0000259" key="18">
    <source>
        <dbReference type="PROSITE" id="PS50125"/>
    </source>
</evidence>
<dbReference type="InterPro" id="IPR000719">
    <property type="entry name" value="Prot_kinase_dom"/>
</dbReference>
<dbReference type="WBParaSite" id="jg9577">
    <property type="protein sequence ID" value="jg9577"/>
    <property type="gene ID" value="jg9577"/>
</dbReference>
<dbReference type="CDD" id="cd07302">
    <property type="entry name" value="CHD"/>
    <property type="match status" value="1"/>
</dbReference>
<keyword evidence="6" id="KW-0732">Signal</keyword>
<dbReference type="GO" id="GO:0001653">
    <property type="term" value="F:peptide receptor activity"/>
    <property type="evidence" value="ECO:0007669"/>
    <property type="project" value="TreeGrafter"/>
</dbReference>
<keyword evidence="10" id="KW-0675">Receptor</keyword>
<feature type="transmembrane region" description="Helical" evidence="16">
    <location>
        <begin position="569"/>
        <end position="595"/>
    </location>
</feature>
<dbReference type="InterPro" id="IPR011645">
    <property type="entry name" value="HNOB_dom_associated"/>
</dbReference>
<dbReference type="GO" id="GO:0004016">
    <property type="term" value="F:adenylate cyclase activity"/>
    <property type="evidence" value="ECO:0007669"/>
    <property type="project" value="TreeGrafter"/>
</dbReference>
<dbReference type="AlphaFoldDB" id="A0A915EVX2"/>
<evidence type="ECO:0000256" key="6">
    <source>
        <dbReference type="ARBA" id="ARBA00022729"/>
    </source>
</evidence>
<comment type="catalytic activity">
    <reaction evidence="1 15">
        <text>GTP = 3',5'-cyclic GMP + diphosphate</text>
        <dbReference type="Rhea" id="RHEA:13665"/>
        <dbReference type="ChEBI" id="CHEBI:33019"/>
        <dbReference type="ChEBI" id="CHEBI:37565"/>
        <dbReference type="ChEBI" id="CHEBI:57746"/>
        <dbReference type="EC" id="4.6.1.2"/>
    </reaction>
</comment>
<dbReference type="SMART" id="SM00044">
    <property type="entry name" value="CYCc"/>
    <property type="match status" value="1"/>
</dbReference>
<evidence type="ECO:0000313" key="20">
    <source>
        <dbReference type="WBParaSite" id="jg9577"/>
    </source>
</evidence>
<dbReference type="GO" id="GO:0035556">
    <property type="term" value="P:intracellular signal transduction"/>
    <property type="evidence" value="ECO:0007669"/>
    <property type="project" value="InterPro"/>
</dbReference>
<evidence type="ECO:0000313" key="19">
    <source>
        <dbReference type="Proteomes" id="UP000887574"/>
    </source>
</evidence>
<dbReference type="EC" id="4.6.1.2" evidence="3 15"/>
<dbReference type="CDD" id="cd06352">
    <property type="entry name" value="PBP1_NPR_GC-like"/>
    <property type="match status" value="1"/>
</dbReference>
<protein>
    <recommendedName>
        <fullName evidence="3 15">Guanylate cyclase</fullName>
        <ecNumber evidence="3 15">4.6.1.2</ecNumber>
    </recommendedName>
</protein>
<evidence type="ECO:0000256" key="7">
    <source>
        <dbReference type="ARBA" id="ARBA00022741"/>
    </source>
</evidence>
<dbReference type="GO" id="GO:0004672">
    <property type="term" value="F:protein kinase activity"/>
    <property type="evidence" value="ECO:0007669"/>
    <property type="project" value="InterPro"/>
</dbReference>
<dbReference type="GO" id="GO:0005524">
    <property type="term" value="F:ATP binding"/>
    <property type="evidence" value="ECO:0007669"/>
    <property type="project" value="InterPro"/>
</dbReference>
<feature type="domain" description="Guanylate cyclase" evidence="18">
    <location>
        <begin position="933"/>
        <end position="1063"/>
    </location>
</feature>
<dbReference type="SUPFAM" id="SSF56112">
    <property type="entry name" value="Protein kinase-like (PK-like)"/>
    <property type="match status" value="1"/>
</dbReference>
<keyword evidence="4" id="KW-1003">Cell membrane</keyword>
<evidence type="ECO:0000256" key="11">
    <source>
        <dbReference type="ARBA" id="ARBA00023180"/>
    </source>
</evidence>
<evidence type="ECO:0000256" key="15">
    <source>
        <dbReference type="RuleBase" id="RU003431"/>
    </source>
</evidence>
<dbReference type="Pfam" id="PF00211">
    <property type="entry name" value="Guanylate_cyc"/>
    <property type="match status" value="1"/>
</dbReference>
<dbReference type="SMART" id="SM00220">
    <property type="entry name" value="S_TKc"/>
    <property type="match status" value="1"/>
</dbReference>
<dbReference type="Gene3D" id="3.40.50.2300">
    <property type="match status" value="1"/>
</dbReference>
<dbReference type="InterPro" id="IPR011009">
    <property type="entry name" value="Kinase-like_dom_sf"/>
</dbReference>
<dbReference type="PROSITE" id="PS00452">
    <property type="entry name" value="GUANYLATE_CYCLASE_1"/>
    <property type="match status" value="1"/>
</dbReference>
<reference evidence="20" key="1">
    <citation type="submission" date="2022-11" db="UniProtKB">
        <authorList>
            <consortium name="WormBaseParasite"/>
        </authorList>
    </citation>
    <scope>IDENTIFICATION</scope>
</reference>
<dbReference type="Pfam" id="PF01094">
    <property type="entry name" value="ANF_receptor"/>
    <property type="match status" value="1"/>
</dbReference>
<evidence type="ECO:0000256" key="2">
    <source>
        <dbReference type="ARBA" id="ARBA00004251"/>
    </source>
</evidence>
<comment type="subcellular location">
    <subcellularLocation>
        <location evidence="2">Cell membrane</location>
        <topology evidence="2">Single-pass type I membrane protein</topology>
    </subcellularLocation>
</comment>
<keyword evidence="19" id="KW-1185">Reference proteome</keyword>
<comment type="similarity">
    <text evidence="14">Belongs to the adenylyl cyclase class-4/guanylyl cyclase family.</text>
</comment>
<dbReference type="PANTHER" id="PTHR11920:SF495">
    <property type="entry name" value="RECEPTOR-TYPE GUANYLATE CYCLASE GCY-7"/>
    <property type="match status" value="1"/>
</dbReference>
<evidence type="ECO:0000256" key="14">
    <source>
        <dbReference type="RuleBase" id="RU000405"/>
    </source>
</evidence>
<dbReference type="InterPro" id="IPR018297">
    <property type="entry name" value="A/G_cyclase_CS"/>
</dbReference>
<evidence type="ECO:0000259" key="17">
    <source>
        <dbReference type="PROSITE" id="PS50011"/>
    </source>
</evidence>
<dbReference type="GO" id="GO:0007635">
    <property type="term" value="P:chemosensory behavior"/>
    <property type="evidence" value="ECO:0007669"/>
    <property type="project" value="UniProtKB-ARBA"/>
</dbReference>
<evidence type="ECO:0000256" key="1">
    <source>
        <dbReference type="ARBA" id="ARBA00001436"/>
    </source>
</evidence>
<dbReference type="SUPFAM" id="SSF53822">
    <property type="entry name" value="Periplasmic binding protein-like I"/>
    <property type="match status" value="1"/>
</dbReference>
<keyword evidence="12 14" id="KW-0456">Lyase</keyword>
<evidence type="ECO:0000256" key="13">
    <source>
        <dbReference type="ARBA" id="ARBA00023293"/>
    </source>
</evidence>
<keyword evidence="7" id="KW-0547">Nucleotide-binding</keyword>
<evidence type="ECO:0000256" key="5">
    <source>
        <dbReference type="ARBA" id="ARBA00022692"/>
    </source>
</evidence>
<dbReference type="GO" id="GO:0005886">
    <property type="term" value="C:plasma membrane"/>
    <property type="evidence" value="ECO:0007669"/>
    <property type="project" value="UniProtKB-SubCell"/>
</dbReference>
<dbReference type="SUPFAM" id="SSF55073">
    <property type="entry name" value="Nucleotide cyclase"/>
    <property type="match status" value="1"/>
</dbReference>
<dbReference type="PROSITE" id="PS50011">
    <property type="entry name" value="PROTEIN_KINASE_DOM"/>
    <property type="match status" value="1"/>
</dbReference>
<dbReference type="Pfam" id="PF07714">
    <property type="entry name" value="PK_Tyr_Ser-Thr"/>
    <property type="match status" value="1"/>
</dbReference>
<keyword evidence="5 16" id="KW-0812">Transmembrane</keyword>
<evidence type="ECO:0000256" key="10">
    <source>
        <dbReference type="ARBA" id="ARBA00023170"/>
    </source>
</evidence>
<evidence type="ECO:0000256" key="4">
    <source>
        <dbReference type="ARBA" id="ARBA00022475"/>
    </source>
</evidence>
<dbReference type="InterPro" id="IPR028082">
    <property type="entry name" value="Peripla_BP_I"/>
</dbReference>
<evidence type="ECO:0000256" key="8">
    <source>
        <dbReference type="ARBA" id="ARBA00022989"/>
    </source>
</evidence>
<evidence type="ECO:0000256" key="3">
    <source>
        <dbReference type="ARBA" id="ARBA00012202"/>
    </source>
</evidence>
<proteinExistence type="inferred from homology"/>
<organism evidence="19 20">
    <name type="scientific">Ditylenchus dipsaci</name>
    <dbReference type="NCBI Taxonomy" id="166011"/>
    <lineage>
        <taxon>Eukaryota</taxon>
        <taxon>Metazoa</taxon>
        <taxon>Ecdysozoa</taxon>
        <taxon>Nematoda</taxon>
        <taxon>Chromadorea</taxon>
        <taxon>Rhabditida</taxon>
        <taxon>Tylenchina</taxon>
        <taxon>Tylenchomorpha</taxon>
        <taxon>Sphaerularioidea</taxon>
        <taxon>Anguinidae</taxon>
        <taxon>Anguininae</taxon>
        <taxon>Ditylenchus</taxon>
    </lineage>
</organism>
<dbReference type="InterPro" id="IPR001054">
    <property type="entry name" value="A/G_cyclase"/>
</dbReference>
<keyword evidence="11" id="KW-0325">Glycoprotein</keyword>
<dbReference type="GO" id="GO:0006935">
    <property type="term" value="P:chemotaxis"/>
    <property type="evidence" value="ECO:0007669"/>
    <property type="project" value="UniProtKB-ARBA"/>
</dbReference>
<evidence type="ECO:0000256" key="16">
    <source>
        <dbReference type="SAM" id="Phobius"/>
    </source>
</evidence>
<dbReference type="FunFam" id="3.30.70.1230:FF:000023">
    <property type="entry name" value="Guanylate cyclase"/>
    <property type="match status" value="1"/>
</dbReference>
<dbReference type="InterPro" id="IPR001245">
    <property type="entry name" value="Ser-Thr/Tyr_kinase_cat_dom"/>
</dbReference>
<keyword evidence="9 16" id="KW-0472">Membrane</keyword>
<feature type="domain" description="Protein kinase" evidence="17">
    <location>
        <begin position="614"/>
        <end position="875"/>
    </location>
</feature>
<dbReference type="Proteomes" id="UP000887574">
    <property type="component" value="Unplaced"/>
</dbReference>
<evidence type="ECO:0000256" key="9">
    <source>
        <dbReference type="ARBA" id="ARBA00023136"/>
    </source>
</evidence>
<dbReference type="Pfam" id="PF07701">
    <property type="entry name" value="HNOBA"/>
    <property type="match status" value="1"/>
</dbReference>
<dbReference type="Gene3D" id="1.10.510.10">
    <property type="entry name" value="Transferase(Phosphotransferase) domain 1"/>
    <property type="match status" value="1"/>
</dbReference>